<comment type="caution">
    <text evidence="2">The sequence shown here is derived from an EMBL/GenBank/DDBJ whole genome shotgun (WGS) entry which is preliminary data.</text>
</comment>
<dbReference type="EMBL" id="JAOCZP010000005">
    <property type="protein sequence ID" value="MCT7376978.1"/>
    <property type="molecule type" value="Genomic_DNA"/>
</dbReference>
<keyword evidence="1" id="KW-1133">Transmembrane helix</keyword>
<dbReference type="Proteomes" id="UP001320831">
    <property type="component" value="Unassembled WGS sequence"/>
</dbReference>
<sequence>MNTAKTERLPKSSAMDWARSPISIAIWWVIPIAAGVLTDFLPLSRPAAALVWAAALAWMGLGCVLNARRCHRRHCYLSGPVLLAGAIVVALLGWGLVPLGPNGLSLTLWTTFGLVVLSFLPELVWGRYSQR</sequence>
<dbReference type="RefSeq" id="WP_260905252.1">
    <property type="nucleotide sequence ID" value="NZ_JAOCZP010000005.1"/>
</dbReference>
<evidence type="ECO:0008006" key="4">
    <source>
        <dbReference type="Google" id="ProtNLM"/>
    </source>
</evidence>
<reference evidence="2 3" key="1">
    <citation type="submission" date="2022-09" db="EMBL/GenBank/DDBJ databases">
        <title>Chelativorans salina sp. nov., a novel slightly halophilic bacterium isolated from a saline lake sediment enrichment.</title>
        <authorList>
            <person name="Gao L."/>
            <person name="Fang B.-Z."/>
            <person name="Li W.-J."/>
        </authorList>
    </citation>
    <scope>NUCLEOTIDE SEQUENCE [LARGE SCALE GENOMIC DNA]</scope>
    <source>
        <strain evidence="2 3">EGI FJ00035</strain>
    </source>
</reference>
<keyword evidence="1" id="KW-0812">Transmembrane</keyword>
<name>A0ABT2LTP4_9HYPH</name>
<feature type="transmembrane region" description="Helical" evidence="1">
    <location>
        <begin position="103"/>
        <end position="125"/>
    </location>
</feature>
<feature type="transmembrane region" description="Helical" evidence="1">
    <location>
        <begin position="77"/>
        <end position="97"/>
    </location>
</feature>
<feature type="transmembrane region" description="Helical" evidence="1">
    <location>
        <begin position="47"/>
        <end position="65"/>
    </location>
</feature>
<evidence type="ECO:0000313" key="2">
    <source>
        <dbReference type="EMBL" id="MCT7376978.1"/>
    </source>
</evidence>
<protein>
    <recommendedName>
        <fullName evidence="4">SPW repeat-containing protein</fullName>
    </recommendedName>
</protein>
<keyword evidence="3" id="KW-1185">Reference proteome</keyword>
<proteinExistence type="predicted"/>
<evidence type="ECO:0000313" key="3">
    <source>
        <dbReference type="Proteomes" id="UP001320831"/>
    </source>
</evidence>
<evidence type="ECO:0000256" key="1">
    <source>
        <dbReference type="SAM" id="Phobius"/>
    </source>
</evidence>
<feature type="transmembrane region" description="Helical" evidence="1">
    <location>
        <begin position="21"/>
        <end position="41"/>
    </location>
</feature>
<accession>A0ABT2LTP4</accession>
<organism evidence="2 3">
    <name type="scientific">Chelativorans salis</name>
    <dbReference type="NCBI Taxonomy" id="2978478"/>
    <lineage>
        <taxon>Bacteria</taxon>
        <taxon>Pseudomonadati</taxon>
        <taxon>Pseudomonadota</taxon>
        <taxon>Alphaproteobacteria</taxon>
        <taxon>Hyphomicrobiales</taxon>
        <taxon>Phyllobacteriaceae</taxon>
        <taxon>Chelativorans</taxon>
    </lineage>
</organism>
<keyword evidence="1" id="KW-0472">Membrane</keyword>
<gene>
    <name evidence="2" type="ORF">N5A92_18305</name>
</gene>